<keyword evidence="2" id="KW-1185">Reference proteome</keyword>
<proteinExistence type="predicted"/>
<name>A0ACC1K9D5_9FUNG</name>
<dbReference type="Proteomes" id="UP001140234">
    <property type="component" value="Unassembled WGS sequence"/>
</dbReference>
<sequence>MAEAEPFPNIILLVGPSGSCKTATVYACASECGFEVHEIHPGQRRSGKDVLAALEDVIQSHTIAMPVGGAQAADRPAVSQMLVLIEHVDILFEQDQRLWPALKQLALRSRRPIVLTCNDASCISWDAAHFHAVLRFQRPGEHALVPYCFLLCLAEGAVVSPADLSRACREAGCDVNRVLSQLGFALRRAPLPSPAAGLRSADLGGTMAWLAGPGEINETAQTRYALWLAAVASVQAPGDGCWFDCWPGPPPAPAPMPRLASLMREIKPAGELPVVVSQNTYFAAPKAPPGSACADQTEGPNTVPEAPPRIATPLRLAAGTFTAQNTIDYDNWLAQQQQQQGGDTGGGADLALLDMAAAALDTLSLASTVGSQAAASECLVEPLYSHLAPIPDACLGVSYVVLDPHVLARRNPALLPDSFGRGQRTTACIGHSLRSLAASRLGALPGLAPLAASVGDSVAPRGAVLPQLPDTASGSGDTVRLVHDAAAFAGGPVALWRGQPVVADTAGYLAHMVMLDWIHQGKPAASQWTAPDGVHPDGPQHAYRVGARRTRQQTYRAHIKHMAQPLQEFLVSQTGRR</sequence>
<comment type="caution">
    <text evidence="1">The sequence shown here is derived from an EMBL/GenBank/DDBJ whole genome shotgun (WGS) entry which is preliminary data.</text>
</comment>
<gene>
    <name evidence="1" type="ORF">IWQ57_000171</name>
</gene>
<evidence type="ECO:0000313" key="1">
    <source>
        <dbReference type="EMBL" id="KAJ2776014.1"/>
    </source>
</evidence>
<organism evidence="1 2">
    <name type="scientific">Coemansia nantahalensis</name>
    <dbReference type="NCBI Taxonomy" id="2789366"/>
    <lineage>
        <taxon>Eukaryota</taxon>
        <taxon>Fungi</taxon>
        <taxon>Fungi incertae sedis</taxon>
        <taxon>Zoopagomycota</taxon>
        <taxon>Kickxellomycotina</taxon>
        <taxon>Kickxellomycetes</taxon>
        <taxon>Kickxellales</taxon>
        <taxon>Kickxellaceae</taxon>
        <taxon>Coemansia</taxon>
    </lineage>
</organism>
<dbReference type="EMBL" id="JANBUJ010000001">
    <property type="protein sequence ID" value="KAJ2776014.1"/>
    <property type="molecule type" value="Genomic_DNA"/>
</dbReference>
<reference evidence="1" key="1">
    <citation type="submission" date="2022-07" db="EMBL/GenBank/DDBJ databases">
        <title>Phylogenomic reconstructions and comparative analyses of Kickxellomycotina fungi.</title>
        <authorList>
            <person name="Reynolds N.K."/>
            <person name="Stajich J.E."/>
            <person name="Barry K."/>
            <person name="Grigoriev I.V."/>
            <person name="Crous P."/>
            <person name="Smith M.E."/>
        </authorList>
    </citation>
    <scope>NUCLEOTIDE SEQUENCE</scope>
    <source>
        <strain evidence="1">CBS 109366</strain>
    </source>
</reference>
<protein>
    <submittedName>
        <fullName evidence="1">Uncharacterized protein</fullName>
    </submittedName>
</protein>
<accession>A0ACC1K9D5</accession>
<evidence type="ECO:0000313" key="2">
    <source>
        <dbReference type="Proteomes" id="UP001140234"/>
    </source>
</evidence>